<keyword evidence="10 21" id="KW-1133">Transmembrane helix</keyword>
<dbReference type="Gene3D" id="1.10.533.10">
    <property type="entry name" value="Death Domain, Fas"/>
    <property type="match status" value="1"/>
</dbReference>
<dbReference type="GO" id="GO:0045121">
    <property type="term" value="C:membrane raft"/>
    <property type="evidence" value="ECO:0007669"/>
    <property type="project" value="UniProtKB-SubCell"/>
</dbReference>
<feature type="domain" description="Death" evidence="23">
    <location>
        <begin position="229"/>
        <end position="313"/>
    </location>
</feature>
<dbReference type="GO" id="GO:0006955">
    <property type="term" value="P:immune response"/>
    <property type="evidence" value="ECO:0007669"/>
    <property type="project" value="InterPro"/>
</dbReference>
<dbReference type="GO" id="GO:0016604">
    <property type="term" value="C:nuclear body"/>
    <property type="evidence" value="ECO:0007669"/>
    <property type="project" value="Ensembl"/>
</dbReference>
<feature type="domain" description="TNFR-Cys" evidence="24">
    <location>
        <begin position="128"/>
        <end position="165"/>
    </location>
</feature>
<dbReference type="GO" id="GO:0009897">
    <property type="term" value="C:external side of plasma membrane"/>
    <property type="evidence" value="ECO:0007669"/>
    <property type="project" value="TreeGrafter"/>
</dbReference>
<evidence type="ECO:0000259" key="23">
    <source>
        <dbReference type="PROSITE" id="PS50017"/>
    </source>
</evidence>
<evidence type="ECO:0000256" key="14">
    <source>
        <dbReference type="ARBA" id="ARBA00023170"/>
    </source>
</evidence>
<evidence type="ECO:0000256" key="15">
    <source>
        <dbReference type="ARBA" id="ARBA00023180"/>
    </source>
</evidence>
<dbReference type="GO" id="GO:0097049">
    <property type="term" value="P:motor neuron apoptotic process"/>
    <property type="evidence" value="ECO:0007669"/>
    <property type="project" value="TreeGrafter"/>
</dbReference>
<name>A0A8I5T6D7_PONAB</name>
<evidence type="ECO:0000256" key="13">
    <source>
        <dbReference type="ARBA" id="ARBA00023157"/>
    </source>
</evidence>
<dbReference type="GO" id="GO:0036337">
    <property type="term" value="P:Fas signaling pathway"/>
    <property type="evidence" value="ECO:0007669"/>
    <property type="project" value="Ensembl"/>
</dbReference>
<feature type="repeat" description="TNFR-Cys" evidence="20">
    <location>
        <begin position="84"/>
        <end position="127"/>
    </location>
</feature>
<keyword evidence="16" id="KW-0449">Lipoprotein</keyword>
<evidence type="ECO:0000256" key="4">
    <source>
        <dbReference type="ARBA" id="ARBA00022475"/>
    </source>
</evidence>
<dbReference type="Ensembl" id="ENSPPYT00000055714.1">
    <property type="protein sequence ID" value="ENSPPYP00000028445.1"/>
    <property type="gene ID" value="ENSPPYG00000002460.2"/>
</dbReference>
<keyword evidence="26" id="KW-1185">Reference proteome</keyword>
<evidence type="ECO:0000256" key="8">
    <source>
        <dbReference type="ARBA" id="ARBA00022737"/>
    </source>
</evidence>
<feature type="signal peptide" evidence="22">
    <location>
        <begin position="1"/>
        <end position="25"/>
    </location>
</feature>
<comment type="caution">
    <text evidence="20">Lacks conserved residue(s) required for the propagation of feature annotation.</text>
</comment>
<dbReference type="GO" id="GO:0006924">
    <property type="term" value="P:activation-induced cell death of T cells"/>
    <property type="evidence" value="ECO:0007669"/>
    <property type="project" value="TreeGrafter"/>
</dbReference>
<protein>
    <recommendedName>
        <fullName evidence="3">Tumor necrosis factor receptor superfamily member 6</fullName>
    </recommendedName>
    <alternativeName>
        <fullName evidence="18">Apo-1 antigen</fullName>
    </alternativeName>
    <alternativeName>
        <fullName evidence="19">Apoptosis-mediating surface antigen FAS</fullName>
    </alternativeName>
    <alternativeName>
        <fullName evidence="17">FASLG receptor</fullName>
    </alternativeName>
</protein>
<dbReference type="InterPro" id="IPR008063">
    <property type="entry name" value="Fas_rcpt"/>
</dbReference>
<dbReference type="GeneTree" id="ENSGT00950000183126"/>
<keyword evidence="6" id="KW-0053">Apoptosis</keyword>
<keyword evidence="8" id="KW-0677">Repeat</keyword>
<sequence>MLGIWTLLPLVLTSVARLSSKSVNAQVTDINSKGLELRKTVTTVETQNLEGLHHDGQFCHKPCPPGERKARDCTVNGDEPDCVPCQEGKEYTDKAHFSSKCRRCRLCDEGHGLEVEINCIRTQNTKCRCKPNFFCNSTICEHCDPCTKCEHGIVKECTLTSNTKCKEEGSRSNLWWCLLLFPILLIVWVKRKEVQKACRKHRKENQGPQESPTLNPETVAINLSDVDLSKYITTVAGVMTLSQVKSFVRKNGVNEAKIDEIKNDNVQDTAEQKVQLLRNWHQLHGKKDAYDALIKGLKKANLCTLAEKIQTIILKDITSDSENSNFRNETQSLV</sequence>
<dbReference type="GO" id="GO:0032872">
    <property type="term" value="P:regulation of stress-activated MAPK cascade"/>
    <property type="evidence" value="ECO:0007669"/>
    <property type="project" value="Ensembl"/>
</dbReference>
<dbReference type="InterPro" id="IPR011029">
    <property type="entry name" value="DEATH-like_dom_sf"/>
</dbReference>
<dbReference type="Gene3D" id="2.10.50.10">
    <property type="entry name" value="Tumor Necrosis Factor Receptor, subunit A, domain 2"/>
    <property type="match status" value="2"/>
</dbReference>
<keyword evidence="13" id="KW-1015">Disulfide bond</keyword>
<keyword evidence="4" id="KW-1003">Cell membrane</keyword>
<dbReference type="Proteomes" id="UP000001595">
    <property type="component" value="Chromosome 10"/>
</dbReference>
<reference evidence="25 26" key="1">
    <citation type="submission" date="2008-02" db="EMBL/GenBank/DDBJ databases">
        <title>A 6x draft sequence assembly of the Pongo pygmaeus abelii genome.</title>
        <authorList>
            <person name="Wilson R.K."/>
            <person name="Mardis E."/>
        </authorList>
    </citation>
    <scope>NUCLEOTIDE SEQUENCE [LARGE SCALE GENOMIC DNA]</scope>
</reference>
<dbReference type="GO" id="GO:0097527">
    <property type="term" value="P:necroptotic signaling pathway"/>
    <property type="evidence" value="ECO:0007669"/>
    <property type="project" value="Ensembl"/>
</dbReference>
<dbReference type="InterPro" id="IPR001368">
    <property type="entry name" value="TNFR/NGFR_Cys_rich_reg"/>
</dbReference>
<evidence type="ECO:0000313" key="25">
    <source>
        <dbReference type="Ensembl" id="ENSPPYP00000028445.1"/>
    </source>
</evidence>
<evidence type="ECO:0000313" key="26">
    <source>
        <dbReference type="Proteomes" id="UP000001595"/>
    </source>
</evidence>
<dbReference type="GO" id="GO:0019900">
    <property type="term" value="F:kinase binding"/>
    <property type="evidence" value="ECO:0007669"/>
    <property type="project" value="Ensembl"/>
</dbReference>
<evidence type="ECO:0000256" key="6">
    <source>
        <dbReference type="ARBA" id="ARBA00022703"/>
    </source>
</evidence>
<evidence type="ECO:0000256" key="18">
    <source>
        <dbReference type="ARBA" id="ARBA00032338"/>
    </source>
</evidence>
<evidence type="ECO:0000256" key="3">
    <source>
        <dbReference type="ARBA" id="ARBA00015761"/>
    </source>
</evidence>
<dbReference type="GO" id="GO:2001235">
    <property type="term" value="P:positive regulation of apoptotic signaling pathway"/>
    <property type="evidence" value="ECO:0007669"/>
    <property type="project" value="Ensembl"/>
</dbReference>
<organism evidence="25 26">
    <name type="scientific">Pongo abelii</name>
    <name type="common">Sumatran orangutan</name>
    <name type="synonym">Pongo pygmaeus abelii</name>
    <dbReference type="NCBI Taxonomy" id="9601"/>
    <lineage>
        <taxon>Eukaryota</taxon>
        <taxon>Metazoa</taxon>
        <taxon>Chordata</taxon>
        <taxon>Craniata</taxon>
        <taxon>Vertebrata</taxon>
        <taxon>Euteleostomi</taxon>
        <taxon>Mammalia</taxon>
        <taxon>Eutheria</taxon>
        <taxon>Euarchontoglires</taxon>
        <taxon>Primates</taxon>
        <taxon>Haplorrhini</taxon>
        <taxon>Catarrhini</taxon>
        <taxon>Hominidae</taxon>
        <taxon>Pongo</taxon>
    </lineage>
</organism>
<evidence type="ECO:0000256" key="2">
    <source>
        <dbReference type="ARBA" id="ARBA00004285"/>
    </source>
</evidence>
<dbReference type="GO" id="GO:0005516">
    <property type="term" value="F:calmodulin binding"/>
    <property type="evidence" value="ECO:0007669"/>
    <property type="project" value="UniProtKB-KW"/>
</dbReference>
<dbReference type="FunFam" id="2.10.50.10:FF:000021">
    <property type="entry name" value="Tumor necrosis factor receptor superfamily member 6"/>
    <property type="match status" value="1"/>
</dbReference>
<dbReference type="PROSITE" id="PS50017">
    <property type="entry name" value="DEATH_DOMAIN"/>
    <property type="match status" value="1"/>
</dbReference>
<dbReference type="AlphaFoldDB" id="A0A8I5T6D7"/>
<dbReference type="GO" id="GO:0008625">
    <property type="term" value="P:extrinsic apoptotic signaling pathway via death domain receptors"/>
    <property type="evidence" value="ECO:0007669"/>
    <property type="project" value="Ensembl"/>
</dbReference>
<feature type="transmembrane region" description="Helical" evidence="21">
    <location>
        <begin position="173"/>
        <end position="189"/>
    </location>
</feature>
<dbReference type="CDD" id="cd10579">
    <property type="entry name" value="TNFRSF6"/>
    <property type="match status" value="1"/>
</dbReference>
<reference evidence="25" key="2">
    <citation type="submission" date="2025-08" db="UniProtKB">
        <authorList>
            <consortium name="Ensembl"/>
        </authorList>
    </citation>
    <scope>IDENTIFICATION</scope>
</reference>
<dbReference type="CDD" id="cd08316">
    <property type="entry name" value="Death_FAS_TNFRSF6"/>
    <property type="match status" value="1"/>
</dbReference>
<keyword evidence="7 22" id="KW-0732">Signal</keyword>
<dbReference type="GO" id="GO:0043066">
    <property type="term" value="P:negative regulation of apoptotic process"/>
    <property type="evidence" value="ECO:0007669"/>
    <property type="project" value="TreeGrafter"/>
</dbReference>
<dbReference type="GO" id="GO:1903428">
    <property type="term" value="P:positive regulation of reactive oxygen species biosynthetic process"/>
    <property type="evidence" value="ECO:0007669"/>
    <property type="project" value="Ensembl"/>
</dbReference>
<dbReference type="GO" id="GO:0005829">
    <property type="term" value="C:cytosol"/>
    <property type="evidence" value="ECO:0007669"/>
    <property type="project" value="Ensembl"/>
</dbReference>
<dbReference type="GO" id="GO:0005031">
    <property type="term" value="F:tumor necrosis factor receptor activity"/>
    <property type="evidence" value="ECO:0007669"/>
    <property type="project" value="Ensembl"/>
</dbReference>
<feature type="repeat" description="TNFR-Cys" evidence="20">
    <location>
        <begin position="128"/>
        <end position="165"/>
    </location>
</feature>
<dbReference type="GO" id="GO:0071260">
    <property type="term" value="P:cellular response to mechanical stimulus"/>
    <property type="evidence" value="ECO:0007669"/>
    <property type="project" value="Ensembl"/>
</dbReference>
<dbReference type="InterPro" id="IPR033999">
    <property type="entry name" value="TNFRSF6_N"/>
</dbReference>
<dbReference type="Pfam" id="PF00531">
    <property type="entry name" value="Death"/>
    <property type="match status" value="1"/>
</dbReference>
<evidence type="ECO:0000256" key="20">
    <source>
        <dbReference type="PROSITE-ProRule" id="PRU00206"/>
    </source>
</evidence>
<dbReference type="SUPFAM" id="SSF57586">
    <property type="entry name" value="TNF receptor-like"/>
    <property type="match status" value="2"/>
</dbReference>
<reference evidence="25" key="3">
    <citation type="submission" date="2025-09" db="UniProtKB">
        <authorList>
            <consortium name="Ensembl"/>
        </authorList>
    </citation>
    <scope>IDENTIFICATION</scope>
</reference>
<dbReference type="PRINTS" id="PR01680">
    <property type="entry name" value="TNFACTORR6"/>
</dbReference>
<evidence type="ECO:0000256" key="12">
    <source>
        <dbReference type="ARBA" id="ARBA00023139"/>
    </source>
</evidence>
<dbReference type="SMART" id="SM00208">
    <property type="entry name" value="TNFR"/>
    <property type="match status" value="3"/>
</dbReference>
<dbReference type="GO" id="GO:0034198">
    <property type="term" value="P:cellular response to amino acid starvation"/>
    <property type="evidence" value="ECO:0007669"/>
    <property type="project" value="Ensembl"/>
</dbReference>
<keyword evidence="14" id="KW-0675">Receptor</keyword>
<keyword evidence="9" id="KW-0112">Calmodulin-binding</keyword>
<dbReference type="FunFam" id="1.10.533.10:FF:000057">
    <property type="entry name" value="Tumor necrosis factor receptor superfamily member 6"/>
    <property type="match status" value="1"/>
</dbReference>
<dbReference type="GO" id="GO:0071455">
    <property type="term" value="P:cellular response to hyperoxia"/>
    <property type="evidence" value="ECO:0007669"/>
    <property type="project" value="Ensembl"/>
</dbReference>
<dbReference type="GO" id="GO:0097192">
    <property type="term" value="P:extrinsic apoptotic signaling pathway in absence of ligand"/>
    <property type="evidence" value="ECO:0007669"/>
    <property type="project" value="TreeGrafter"/>
</dbReference>
<dbReference type="PROSITE" id="PS50050">
    <property type="entry name" value="TNFR_NGFR_2"/>
    <property type="match status" value="2"/>
</dbReference>
<evidence type="ECO:0000256" key="5">
    <source>
        <dbReference type="ARBA" id="ARBA00022692"/>
    </source>
</evidence>
<dbReference type="SUPFAM" id="SSF47986">
    <property type="entry name" value="DEATH domain"/>
    <property type="match status" value="1"/>
</dbReference>
<dbReference type="PANTHER" id="PTHR46874:SF1">
    <property type="entry name" value="TUMOR NECROSIS FACTOR RECEPTOR SUPERFAMILY MEMBER 6"/>
    <property type="match status" value="1"/>
</dbReference>
<evidence type="ECO:0000256" key="16">
    <source>
        <dbReference type="ARBA" id="ARBA00023288"/>
    </source>
</evidence>
<evidence type="ECO:0000256" key="7">
    <source>
        <dbReference type="ARBA" id="ARBA00022729"/>
    </source>
</evidence>
<dbReference type="GO" id="GO:0042802">
    <property type="term" value="F:identical protein binding"/>
    <property type="evidence" value="ECO:0007669"/>
    <property type="project" value="Ensembl"/>
</dbReference>
<gene>
    <name evidence="25" type="primary">FAS</name>
</gene>
<evidence type="ECO:0000256" key="21">
    <source>
        <dbReference type="SAM" id="Phobius"/>
    </source>
</evidence>
<feature type="chain" id="PRO_5035172374" description="Tumor necrosis factor receptor superfamily member 6" evidence="22">
    <location>
        <begin position="26"/>
        <end position="334"/>
    </location>
</feature>
<evidence type="ECO:0000259" key="24">
    <source>
        <dbReference type="PROSITE" id="PS50050"/>
    </source>
</evidence>
<evidence type="ECO:0000256" key="10">
    <source>
        <dbReference type="ARBA" id="ARBA00022989"/>
    </source>
</evidence>
<evidence type="ECO:0000256" key="17">
    <source>
        <dbReference type="ARBA" id="ARBA00030181"/>
    </source>
</evidence>
<dbReference type="Pfam" id="PF00020">
    <property type="entry name" value="TNFR_c6"/>
    <property type="match status" value="2"/>
</dbReference>
<keyword evidence="12" id="KW-0564">Palmitate</keyword>
<dbReference type="SMART" id="SM00005">
    <property type="entry name" value="DEATH"/>
    <property type="match status" value="1"/>
</dbReference>
<dbReference type="InterPro" id="IPR033998">
    <property type="entry name" value="TNFRSF6_death"/>
</dbReference>
<proteinExistence type="predicted"/>
<evidence type="ECO:0000256" key="9">
    <source>
        <dbReference type="ARBA" id="ARBA00022860"/>
    </source>
</evidence>
<keyword evidence="5 21" id="KW-0812">Transmembrane</keyword>
<dbReference type="OMA" id="RDTKCRC"/>
<dbReference type="InterPro" id="IPR000488">
    <property type="entry name" value="Death_dom"/>
</dbReference>
<accession>A0A8I5T6D7</accession>
<keyword evidence="15" id="KW-0325">Glycoprotein</keyword>
<evidence type="ECO:0000256" key="22">
    <source>
        <dbReference type="SAM" id="SignalP"/>
    </source>
</evidence>
<feature type="domain" description="TNFR-Cys" evidence="24">
    <location>
        <begin position="84"/>
        <end position="127"/>
    </location>
</feature>
<dbReference type="GO" id="GO:0031265">
    <property type="term" value="C:CD95 death-inducing signaling complex"/>
    <property type="evidence" value="ECO:0007669"/>
    <property type="project" value="Ensembl"/>
</dbReference>
<evidence type="ECO:0000256" key="1">
    <source>
        <dbReference type="ARBA" id="ARBA00004251"/>
    </source>
</evidence>
<evidence type="ECO:0000256" key="19">
    <source>
        <dbReference type="ARBA" id="ARBA00032502"/>
    </source>
</evidence>
<evidence type="ECO:0000256" key="11">
    <source>
        <dbReference type="ARBA" id="ARBA00023136"/>
    </source>
</evidence>
<keyword evidence="11 21" id="KW-0472">Membrane</keyword>
<comment type="subcellular location">
    <subcellularLocation>
        <location evidence="1">Cell membrane</location>
        <topology evidence="1">Single-pass type I membrane protein</topology>
    </subcellularLocation>
    <subcellularLocation>
        <location evidence="2">Membrane raft</location>
    </subcellularLocation>
</comment>
<dbReference type="PANTHER" id="PTHR46874">
    <property type="entry name" value="TUMOR NECROSIS FACTOR RECEPTOR SUPERFAMILY MEMBER 6"/>
    <property type="match status" value="1"/>
</dbReference>